<dbReference type="InterPro" id="IPR008979">
    <property type="entry name" value="Galactose-bd-like_sf"/>
</dbReference>
<accession>A0ABN5WCS4</accession>
<dbReference type="PANTHER" id="PTHR42732:SF1">
    <property type="entry name" value="BETA-MANNOSIDASE"/>
    <property type="match status" value="1"/>
</dbReference>
<dbReference type="Gene3D" id="3.20.20.80">
    <property type="entry name" value="Glycosidases"/>
    <property type="match status" value="1"/>
</dbReference>
<dbReference type="Proteomes" id="UP001059971">
    <property type="component" value="Chromosome 1"/>
</dbReference>
<evidence type="ECO:0000256" key="3">
    <source>
        <dbReference type="ARBA" id="ARBA00023295"/>
    </source>
</evidence>
<dbReference type="Gene3D" id="2.60.120.430">
    <property type="entry name" value="Galactose-binding lectin"/>
    <property type="match status" value="1"/>
</dbReference>
<dbReference type="InterPro" id="IPR036156">
    <property type="entry name" value="Beta-gal/glucu_dom_sf"/>
</dbReference>
<feature type="domain" description="Glycosyl hydrolases family 2 sugar binding" evidence="7">
    <location>
        <begin position="43"/>
        <end position="150"/>
    </location>
</feature>
<dbReference type="Pfam" id="PF02837">
    <property type="entry name" value="Glyco_hydro_2_N"/>
    <property type="match status" value="1"/>
</dbReference>
<dbReference type="InterPro" id="IPR021720">
    <property type="entry name" value="Malectin_dom"/>
</dbReference>
<dbReference type="SUPFAM" id="SSF49303">
    <property type="entry name" value="beta-Galactosidase/glucuronidase domain"/>
    <property type="match status" value="1"/>
</dbReference>
<dbReference type="Pfam" id="PF02836">
    <property type="entry name" value="Glyco_hydro_2_C"/>
    <property type="match status" value="1"/>
</dbReference>
<dbReference type="InterPro" id="IPR013783">
    <property type="entry name" value="Ig-like_fold"/>
</dbReference>
<name>A0ABN5WCS4_9SPHN</name>
<evidence type="ECO:0000259" key="8">
    <source>
        <dbReference type="Pfam" id="PF11721"/>
    </source>
</evidence>
<evidence type="ECO:0000259" key="6">
    <source>
        <dbReference type="Pfam" id="PF02836"/>
    </source>
</evidence>
<feature type="domain" description="Malectin" evidence="8">
    <location>
        <begin position="736"/>
        <end position="829"/>
    </location>
</feature>
<dbReference type="SUPFAM" id="SSF49785">
    <property type="entry name" value="Galactose-binding domain-like"/>
    <property type="match status" value="1"/>
</dbReference>
<keyword evidence="11" id="KW-1185">Reference proteome</keyword>
<feature type="region of interest" description="Disordered" evidence="4">
    <location>
        <begin position="505"/>
        <end position="528"/>
    </location>
</feature>
<evidence type="ECO:0000313" key="10">
    <source>
        <dbReference type="EMBL" id="BBF69663.1"/>
    </source>
</evidence>
<protein>
    <submittedName>
        <fullName evidence="10">Beta-galactosidase</fullName>
    </submittedName>
</protein>
<evidence type="ECO:0000259" key="9">
    <source>
        <dbReference type="Pfam" id="PF16355"/>
    </source>
</evidence>
<dbReference type="Gene3D" id="2.60.40.10">
    <property type="entry name" value="Immunoglobulins"/>
    <property type="match status" value="2"/>
</dbReference>
<proteinExistence type="inferred from homology"/>
<gene>
    <name evidence="10" type="ORF">SBA_ch1_18630</name>
</gene>
<dbReference type="InterPro" id="IPR006102">
    <property type="entry name" value="Ig-like_GH2"/>
</dbReference>
<dbReference type="Pfam" id="PF16355">
    <property type="entry name" value="DUF4982"/>
    <property type="match status" value="1"/>
</dbReference>
<keyword evidence="3" id="KW-0326">Glycosidase</keyword>
<sequence length="849" mass="91920">MGDAAEPPASDTTWQPVEVPHSWNRIGSYLPGSPAAATLKRPIDQTQGVGWYKLTLPAARLSGAQRLWLEFEAASRTAEVWLNGQRLGSHAGGFSAFRFDATSAYRQGGSNVLLVKVDNRAPETLGVQPTLPLAGDFFVHGGLYRPVKMIVTQAAHFAMLDHGGSGVYAQTRSIDNGKAAISILSRVRNDAGRALRGQVVVRFVDRDGKEVARQASPVQLSARTDGEARIDLTIDQARLWQGTADPYLYTMVAEFRDNKGALLDSVSQPFGIRTMALDPDRGFLLNGKVVALHGVGLHQDSGQDGWALSDSDIEKMVSTIREMGANTIRLTHYQHGPVVHALADKLGLILWDEIPLVTAWTLSPDEKEAPKAVADNARQQLVEMIRQNYNHPSVAVWGIANEVDFGPNRPDFIGKAVSEVPDPRGLLTDLNALAKAEDPIRRTVLANCCENNGMPGVPDVSGITDGLGVNRYMGWYYGKADDFSSVLDGLHQKHAGQPLALTEYGAGGATSQHSDDPQGGPINASGRDQPEEYQAWLHERVWPQVKAKPYLWGSWLWNSFDFATKVRKEGDSIDINTKGLVTYDGAIRKDAWWYYRVNWSAQPAVQIAGKRYVDRAYGVTDVKIYSNAPETELLVNGTSIGTMRGCAFATCVWPGVRLTEGQNRIEARARFANGVQTDGVDWTVGRDAAAAFRIDSGAILAAADPAHRFGSDAFFDGGAPGTADTRKNRYAPFQAAAITGTANRDQAATYRSGDFTYHIPAKPGRYTVILHFVEPSAERGKRVFDVAINGKVALPGFDVAAAAGGTLKAITRSLPATAVKDGLTINFKPTVGDAIVSALEVVPIDTPRP</sequence>
<evidence type="ECO:0000256" key="1">
    <source>
        <dbReference type="ARBA" id="ARBA00007401"/>
    </source>
</evidence>
<evidence type="ECO:0000259" key="7">
    <source>
        <dbReference type="Pfam" id="PF02837"/>
    </source>
</evidence>
<dbReference type="InterPro" id="IPR006104">
    <property type="entry name" value="Glyco_hydro_2_N"/>
</dbReference>
<feature type="domain" description="DUF4982" evidence="9">
    <location>
        <begin position="619"/>
        <end position="676"/>
    </location>
</feature>
<dbReference type="EMBL" id="AP018817">
    <property type="protein sequence ID" value="BBF69663.1"/>
    <property type="molecule type" value="Genomic_DNA"/>
</dbReference>
<evidence type="ECO:0000259" key="5">
    <source>
        <dbReference type="Pfam" id="PF00703"/>
    </source>
</evidence>
<dbReference type="SUPFAM" id="SSF51445">
    <property type="entry name" value="(Trans)glycosidases"/>
    <property type="match status" value="1"/>
</dbReference>
<feature type="domain" description="Glycoside hydrolase family 2 catalytic" evidence="6">
    <location>
        <begin position="281"/>
        <end position="584"/>
    </location>
</feature>
<comment type="similarity">
    <text evidence="1">Belongs to the glycosyl hydrolase 2 family.</text>
</comment>
<dbReference type="InterPro" id="IPR051913">
    <property type="entry name" value="GH2_Domain-Containing"/>
</dbReference>
<evidence type="ECO:0000256" key="2">
    <source>
        <dbReference type="ARBA" id="ARBA00022801"/>
    </source>
</evidence>
<dbReference type="PANTHER" id="PTHR42732">
    <property type="entry name" value="BETA-GALACTOSIDASE"/>
    <property type="match status" value="1"/>
</dbReference>
<evidence type="ECO:0000313" key="11">
    <source>
        <dbReference type="Proteomes" id="UP001059971"/>
    </source>
</evidence>
<organism evidence="10 11">
    <name type="scientific">Sphingomonas bisphenolicum</name>
    <dbReference type="NCBI Taxonomy" id="296544"/>
    <lineage>
        <taxon>Bacteria</taxon>
        <taxon>Pseudomonadati</taxon>
        <taxon>Pseudomonadota</taxon>
        <taxon>Alphaproteobacteria</taxon>
        <taxon>Sphingomonadales</taxon>
        <taxon>Sphingomonadaceae</taxon>
        <taxon>Sphingomonas</taxon>
    </lineage>
</organism>
<dbReference type="Pfam" id="PF00703">
    <property type="entry name" value="Glyco_hydro_2"/>
    <property type="match status" value="1"/>
</dbReference>
<dbReference type="Pfam" id="PF11721">
    <property type="entry name" value="Malectin"/>
    <property type="match status" value="1"/>
</dbReference>
<dbReference type="Gene3D" id="2.60.120.260">
    <property type="entry name" value="Galactose-binding domain-like"/>
    <property type="match status" value="1"/>
</dbReference>
<dbReference type="InterPro" id="IPR006103">
    <property type="entry name" value="Glyco_hydro_2_cat"/>
</dbReference>
<keyword evidence="2" id="KW-0378">Hydrolase</keyword>
<dbReference type="InterPro" id="IPR006101">
    <property type="entry name" value="Glyco_hydro_2"/>
</dbReference>
<feature type="domain" description="Glycoside hydrolase family 2 immunoglobulin-like beta-sandwich" evidence="5">
    <location>
        <begin position="168"/>
        <end position="273"/>
    </location>
</feature>
<evidence type="ECO:0000256" key="4">
    <source>
        <dbReference type="SAM" id="MobiDB-lite"/>
    </source>
</evidence>
<dbReference type="InterPro" id="IPR017853">
    <property type="entry name" value="GH"/>
</dbReference>
<dbReference type="PRINTS" id="PR00132">
    <property type="entry name" value="GLHYDRLASE2"/>
</dbReference>
<dbReference type="InterPro" id="IPR032311">
    <property type="entry name" value="DUF4982"/>
</dbReference>
<reference evidence="10" key="1">
    <citation type="submission" date="2018-07" db="EMBL/GenBank/DDBJ databases">
        <title>Complete genome sequence of Sphingomonas bisphenolicum strain AO1, a bisphenol A degradative bacterium isolated from Japanese farm field.</title>
        <authorList>
            <person name="Murakami M."/>
            <person name="Koh M."/>
            <person name="Koba S."/>
            <person name="Matsumura Y."/>
        </authorList>
    </citation>
    <scope>NUCLEOTIDE SEQUENCE</scope>
    <source>
        <strain evidence="10">AO1</strain>
    </source>
</reference>